<protein>
    <submittedName>
        <fullName evidence="4">PQQ-binding-like beta-propeller repeat protein</fullName>
    </submittedName>
</protein>
<dbReference type="Gene3D" id="3.60.21.10">
    <property type="match status" value="1"/>
</dbReference>
<reference evidence="4" key="1">
    <citation type="submission" date="2020-05" db="EMBL/GenBank/DDBJ databases">
        <title>Chitinophaga laudate sp. nov., isolated from a tropical peat swamp.</title>
        <authorList>
            <person name="Goh C.B.S."/>
            <person name="Lee M.S."/>
            <person name="Parimannan S."/>
            <person name="Pasbakhsh P."/>
            <person name="Yule C.M."/>
            <person name="Rajandas H."/>
            <person name="Loke S."/>
            <person name="Croft L."/>
            <person name="Tan J.B.L."/>
        </authorList>
    </citation>
    <scope>NUCLEOTIDE SEQUENCE</scope>
    <source>
        <strain evidence="4">Mgbs1</strain>
    </source>
</reference>
<comment type="caution">
    <text evidence="4">The sequence shown here is derived from an EMBL/GenBank/DDBJ whole genome shotgun (WGS) entry which is preliminary data.</text>
</comment>
<dbReference type="PANTHER" id="PTHR34512">
    <property type="entry name" value="CELL SURFACE PROTEIN"/>
    <property type="match status" value="1"/>
</dbReference>
<keyword evidence="5" id="KW-1185">Reference proteome</keyword>
<evidence type="ECO:0000313" key="4">
    <source>
        <dbReference type="EMBL" id="NSL90178.1"/>
    </source>
</evidence>
<evidence type="ECO:0000313" key="5">
    <source>
        <dbReference type="Proteomes" id="UP000281028"/>
    </source>
</evidence>
<dbReference type="Pfam" id="PF16371">
    <property type="entry name" value="MetallophosN"/>
    <property type="match status" value="1"/>
</dbReference>
<evidence type="ECO:0000259" key="2">
    <source>
        <dbReference type="Pfam" id="PF13360"/>
    </source>
</evidence>
<dbReference type="Pfam" id="PF00149">
    <property type="entry name" value="Metallophos"/>
    <property type="match status" value="1"/>
</dbReference>
<dbReference type="InterPro" id="IPR004843">
    <property type="entry name" value="Calcineurin-like_PHP"/>
</dbReference>
<dbReference type="SMART" id="SM00564">
    <property type="entry name" value="PQQ"/>
    <property type="match status" value="7"/>
</dbReference>
<evidence type="ECO:0000259" key="3">
    <source>
        <dbReference type="Pfam" id="PF16371"/>
    </source>
</evidence>
<feature type="domain" description="Calcineurin-like phosphoesterase N-terminal" evidence="3">
    <location>
        <begin position="35"/>
        <end position="90"/>
    </location>
</feature>
<dbReference type="InterPro" id="IPR029052">
    <property type="entry name" value="Metallo-depent_PP-like"/>
</dbReference>
<feature type="domain" description="Calcineurin-like phosphoesterase" evidence="1">
    <location>
        <begin position="127"/>
        <end position="288"/>
    </location>
</feature>
<gene>
    <name evidence="4" type="ORF">ECE50_025305</name>
</gene>
<dbReference type="PANTHER" id="PTHR34512:SF30">
    <property type="entry name" value="OUTER MEMBRANE PROTEIN ASSEMBLY FACTOR BAMB"/>
    <property type="match status" value="1"/>
</dbReference>
<dbReference type="Proteomes" id="UP000281028">
    <property type="component" value="Unassembled WGS sequence"/>
</dbReference>
<dbReference type="Gene3D" id="2.40.128.630">
    <property type="match status" value="1"/>
</dbReference>
<dbReference type="SUPFAM" id="SSF56300">
    <property type="entry name" value="Metallo-dependent phosphatases"/>
    <property type="match status" value="1"/>
</dbReference>
<dbReference type="InterPro" id="IPR032285">
    <property type="entry name" value="Metallophos_N"/>
</dbReference>
<dbReference type="InterPro" id="IPR002372">
    <property type="entry name" value="PQQ_rpt_dom"/>
</dbReference>
<feature type="domain" description="Pyrrolo-quinoline quinone repeat" evidence="2">
    <location>
        <begin position="474"/>
        <end position="608"/>
    </location>
</feature>
<dbReference type="Gene3D" id="2.130.10.10">
    <property type="entry name" value="YVTN repeat-like/Quinoprotein amine dehydrogenase"/>
    <property type="match status" value="1"/>
</dbReference>
<dbReference type="InterPro" id="IPR015943">
    <property type="entry name" value="WD40/YVTN_repeat-like_dom_sf"/>
</dbReference>
<proteinExistence type="predicted"/>
<evidence type="ECO:0000259" key="1">
    <source>
        <dbReference type="Pfam" id="PF00149"/>
    </source>
</evidence>
<accession>A0A3S1JCP3</accession>
<name>A0A3S1JCP3_9BACT</name>
<dbReference type="EMBL" id="RIAR02000001">
    <property type="protein sequence ID" value="NSL90178.1"/>
    <property type="molecule type" value="Genomic_DNA"/>
</dbReference>
<dbReference type="InterPro" id="IPR011047">
    <property type="entry name" value="Quinoprotein_ADH-like_sf"/>
</dbReference>
<dbReference type="InterPro" id="IPR018391">
    <property type="entry name" value="PQQ_b-propeller_rpt"/>
</dbReference>
<dbReference type="GO" id="GO:0016787">
    <property type="term" value="F:hydrolase activity"/>
    <property type="evidence" value="ECO:0007669"/>
    <property type="project" value="InterPro"/>
</dbReference>
<sequence length="819" mass="89546">MIKTTTFFLCSFLWLQAAMAQGYSGKVFADSNANGKADAGEQGLSGVRVSDGLTVVETDKSGNYHLPGHAKARFVFITTPAGYRFTREFYLKTDSSATGYDFGLEQTGRAQTAAAKFVRLADTETHQFNSWLPDARDYARNENADFIIHTGDICYEKGMQFHAQHVNTRTMGVPTYYCIGNHDLVKGAYGEALYESLFGPVFYSFEAGPAHFIVTPMRYGDYQPSYTVDEVIAWMKNDLAHADPKKPVIVFNHDLLTYDTLFTIRSAKDSINLNDHNLKAWIYGHWHINFARTHGNSGIRSLCAAPPPDGGIDNSPSNFDVVDVDKNGISYVQRRYTYVHNQVVQVSPSAAGAAFDGNNLLVSVNAYHTTSPVKKVLFSMYDKKGNLLKQLSLQPRTDWTWTAATPVPAAWFNNVYTSAVEAVTGTGLTLFRRDTFTLAKTAAPAVKGPEWPEVLRNIERTGTTGLSATAQLRLLWTASTGGNIWKSSPIGAEGKIFIGTIDDEGNGHCKILALDAQTGKQLWQFPTRNSIKHSLSYSKGLILATDAEGITYALEAAAGKLKWQHAGALKDLPSYNSGGAIRDGIYYTGAGKYMQALDIQSGQVKWTNQDWQGGEGTPAAMALKDGLLVTSSNWNHLFAHDATTGRLKWKRSDEGIRFRSGTPAFYDNLLYVHGINKLHVLDPLTGKTVDSIPVTEALKTMTAPVVTAQYIITCTAAGGMIAFDKTTHRQVWQFTPGEALFYTAPYTSPSSATIESTPLLAGNRLLTGASDGYVYVLDLHTGKPVSRINVGAPVFADMAVYNGTLYVADFGGNVTGYKL</sequence>
<dbReference type="AlphaFoldDB" id="A0A3S1JCP3"/>
<organism evidence="4 5">
    <name type="scientific">Chitinophaga solisilvae</name>
    <dbReference type="NCBI Taxonomy" id="1233460"/>
    <lineage>
        <taxon>Bacteria</taxon>
        <taxon>Pseudomonadati</taxon>
        <taxon>Bacteroidota</taxon>
        <taxon>Chitinophagia</taxon>
        <taxon>Chitinophagales</taxon>
        <taxon>Chitinophagaceae</taxon>
        <taxon>Chitinophaga</taxon>
    </lineage>
</organism>
<dbReference type="OrthoDB" id="1776264at2"/>
<dbReference type="SUPFAM" id="SSF50998">
    <property type="entry name" value="Quinoprotein alcohol dehydrogenase-like"/>
    <property type="match status" value="2"/>
</dbReference>
<dbReference type="Pfam" id="PF13360">
    <property type="entry name" value="PQQ_2"/>
    <property type="match status" value="2"/>
</dbReference>
<feature type="domain" description="Pyrrolo-quinoline quinone repeat" evidence="2">
    <location>
        <begin position="721"/>
        <end position="816"/>
    </location>
</feature>